<dbReference type="PANTHER" id="PTHR13308:SF40">
    <property type="entry name" value="NEDD4-BINDING PROTEIN 2-LIKE 1"/>
    <property type="match status" value="1"/>
</dbReference>
<dbReference type="EMBL" id="MK072411">
    <property type="protein sequence ID" value="AYV84578.1"/>
    <property type="molecule type" value="Genomic_DNA"/>
</dbReference>
<name>A0A3G5ABH3_9VIRU</name>
<dbReference type="Gene3D" id="3.40.50.300">
    <property type="entry name" value="P-loop containing nucleotide triphosphate hydrolases"/>
    <property type="match status" value="1"/>
</dbReference>
<proteinExistence type="predicted"/>
<keyword evidence="1" id="KW-0067">ATP-binding</keyword>
<protein>
    <submittedName>
        <fullName evidence="1">ATP-binding protein</fullName>
    </submittedName>
</protein>
<dbReference type="PANTHER" id="PTHR13308">
    <property type="entry name" value="NEDD4-BINDING PROTEIN 2-LIKE 1"/>
    <property type="match status" value="1"/>
</dbReference>
<keyword evidence="1" id="KW-0547">Nucleotide-binding</keyword>
<gene>
    <name evidence="1" type="ORF">Hyperionvirus29_31</name>
</gene>
<dbReference type="Pfam" id="PF13671">
    <property type="entry name" value="AAA_33"/>
    <property type="match status" value="1"/>
</dbReference>
<evidence type="ECO:0000313" key="1">
    <source>
        <dbReference type="EMBL" id="AYV84578.1"/>
    </source>
</evidence>
<dbReference type="GO" id="GO:0005524">
    <property type="term" value="F:ATP binding"/>
    <property type="evidence" value="ECO:0007669"/>
    <property type="project" value="UniProtKB-KW"/>
</dbReference>
<dbReference type="InterPro" id="IPR026302">
    <property type="entry name" value="NEDD4-bd_p2"/>
</dbReference>
<dbReference type="InterPro" id="IPR027417">
    <property type="entry name" value="P-loop_NTPase"/>
</dbReference>
<reference evidence="1" key="1">
    <citation type="submission" date="2018-10" db="EMBL/GenBank/DDBJ databases">
        <title>Hidden diversity of soil giant viruses.</title>
        <authorList>
            <person name="Schulz F."/>
            <person name="Alteio L."/>
            <person name="Goudeau D."/>
            <person name="Ryan E.M."/>
            <person name="Malmstrom R.R."/>
            <person name="Blanchard J."/>
            <person name="Woyke T."/>
        </authorList>
    </citation>
    <scope>NUCLEOTIDE SEQUENCE</scope>
    <source>
        <strain evidence="1">HYV1</strain>
    </source>
</reference>
<organism evidence="1">
    <name type="scientific">Hyperionvirus sp</name>
    <dbReference type="NCBI Taxonomy" id="2487770"/>
    <lineage>
        <taxon>Viruses</taxon>
        <taxon>Varidnaviria</taxon>
        <taxon>Bamfordvirae</taxon>
        <taxon>Nucleocytoviricota</taxon>
        <taxon>Megaviricetes</taxon>
        <taxon>Imitervirales</taxon>
        <taxon>Mimiviridae</taxon>
        <taxon>Klosneuvirinae</taxon>
    </lineage>
</organism>
<sequence>MNQTEGTKTNESSKKIDELIEIFNSKNINKLFLKTGTKYFYYDGMKWDEIKKIAMYNTIANEIKKHKEIPDTYGLIRKNFSEIKKYYTTMKQLKINKTGQSHIGFNNGILYLADEELLRNIPTLIFPHSCEFEYKNNSTEAIDYVNYETEIYKYLMISMYEVLTTGSQKYILQYNNDLKDSVIPSLERIFGKYIHFIDIDEKPRHQEGAVIFYSKGVKDWIKYKDKLIIPLNNYEPIKETEDNKVFLQSICKYGATYKSKQYNKPESVKEVKQPEIKKPEIKKKDAIPSSNGLTIAIEEKRPELIIMRGLPGSGKDTYAKTNYPNHELISADQYFETKDGYNFDLRRANDAHNWCFNKVCSNIKDKKNVVVCNTFIKRNDVNRYIASNSDKAKISVIRMKSQYKSIHNVPQDVIERMKRTMEDYPEEIIKGNNESSICN</sequence>
<accession>A0A3G5ABH3</accession>
<dbReference type="SUPFAM" id="SSF52540">
    <property type="entry name" value="P-loop containing nucleoside triphosphate hydrolases"/>
    <property type="match status" value="1"/>
</dbReference>